<feature type="binding site" evidence="15">
    <location>
        <begin position="330"/>
        <end position="331"/>
    </location>
    <ligand>
        <name>chorismate</name>
        <dbReference type="ChEBI" id="CHEBI:29748"/>
    </ligand>
</feature>
<dbReference type="Pfam" id="PF04715">
    <property type="entry name" value="Anth_synt_I_N"/>
    <property type="match status" value="1"/>
</dbReference>
<keyword evidence="20" id="KW-0614">Plasmid</keyword>
<dbReference type="InterPro" id="IPR015890">
    <property type="entry name" value="Chorismate_C"/>
</dbReference>
<evidence type="ECO:0000256" key="5">
    <source>
        <dbReference type="ARBA" id="ARBA00020653"/>
    </source>
</evidence>
<dbReference type="PIRSF" id="PIRSF001373">
    <property type="entry name" value="TrpE"/>
    <property type="match status" value="1"/>
</dbReference>
<evidence type="ECO:0000256" key="6">
    <source>
        <dbReference type="ARBA" id="ARBA00022605"/>
    </source>
</evidence>
<comment type="pathway">
    <text evidence="1 14">Amino-acid biosynthesis; L-tryptophan biosynthesis; L-tryptophan from chorismate: step 1/5.</text>
</comment>
<comment type="subunit">
    <text evidence="3">Heterotetramer consisting of two non-identical subunits: a beta subunit (TrpG) and a large alpha subunit (TrpE).</text>
</comment>
<evidence type="ECO:0000256" key="1">
    <source>
        <dbReference type="ARBA" id="ARBA00004873"/>
    </source>
</evidence>
<evidence type="ECO:0000256" key="9">
    <source>
        <dbReference type="ARBA" id="ARBA00022842"/>
    </source>
</evidence>
<gene>
    <name evidence="20" type="primary">trpE2</name>
    <name evidence="19" type="synonym">trpE1</name>
    <name evidence="19" type="ORF">BUCIPSTX3056_418</name>
    <name evidence="20" type="ORF">BUCIPSTX3056_420</name>
</gene>
<dbReference type="PANTHER" id="PTHR11236:SF49">
    <property type="entry name" value="ANTHRANILATE SYNTHASE COMPONENT 1"/>
    <property type="match status" value="1"/>
</dbReference>
<evidence type="ECO:0000256" key="4">
    <source>
        <dbReference type="ARBA" id="ARBA00012266"/>
    </source>
</evidence>
<dbReference type="AlphaFoldDB" id="A0A451DJ51"/>
<keyword evidence="9 16" id="KW-0460">Magnesium</keyword>
<keyword evidence="10 14" id="KW-0057">Aromatic amino acid biosynthesis</keyword>
<reference evidence="20 21" key="1">
    <citation type="submission" date="2019-02" db="EMBL/GenBank/DDBJ databases">
        <authorList>
            <person name="Manzano-Marin A."/>
            <person name="Manzano-Marin A."/>
        </authorList>
    </citation>
    <scope>NUCLEOTIDE SEQUENCE [LARGE SCALE GENOMIC DNA]</scope>
    <source>
        <strain evidence="20 21">BuCipseudotaxifoliae</strain>
        <plasmid evidence="21">ptrp</plasmid>
    </source>
</reference>
<evidence type="ECO:0000256" key="3">
    <source>
        <dbReference type="ARBA" id="ARBA00011575"/>
    </source>
</evidence>
<dbReference type="Proteomes" id="UP000294449">
    <property type="component" value="Plasmid pTrp"/>
</dbReference>
<evidence type="ECO:0000256" key="11">
    <source>
        <dbReference type="ARBA" id="ARBA00023239"/>
    </source>
</evidence>
<name>A0A451DJ51_9GAMM</name>
<dbReference type="EMBL" id="LR217734">
    <property type="protein sequence ID" value="VFP86721.1"/>
    <property type="molecule type" value="Genomic_DNA"/>
</dbReference>
<dbReference type="Gene3D" id="3.60.120.10">
    <property type="entry name" value="Anthranilate synthase"/>
    <property type="match status" value="1"/>
</dbReference>
<evidence type="ECO:0000256" key="16">
    <source>
        <dbReference type="PIRSR" id="PIRSR001373-2"/>
    </source>
</evidence>
<evidence type="ECO:0000256" key="14">
    <source>
        <dbReference type="PIRNR" id="PIRNR001373"/>
    </source>
</evidence>
<sequence>MHTPCTVTTWKKNTRYIMNPTEIYQHICADKKNTLLLESSEINTRKQTTSTIIVDSALRITAVHNRLKIKALSKNGVSLLMQLDTVIPSDIVLKTTECLRIMQFSLNATHVEEDQRLLCPSIFDCFRWLIQVIHTANGSSTSLFFGGLLAYDLIHSFEYIPRTSTFSPCPDLCFYLAESMVIFDHNKKNTQIQVHAFTANRTERNRLRARMKKLYHILQKPRPTSFSDLTVSSKKIRVTSNLSDSAFADTIDRMHELIKQGEVFQVVPSRQFYCTCTQPFSAYVVLKHMNPSPYMFFMQDTRFILFGASPESYLKYNSDKRIIQLYPIAGTRPRGLHADGKIDTDLDNRIELSLRTHPKELSEHLMLVDLARNDLAKVCRTGSRYVSRLMDVEKYSHVMHLVSCVTGVLKDNLDVFHAYQSCMNMGTLTGAPKLRAMQLIAQHEKTNRGAYGGSVGYFTGSGSFDACIVIRSAFVKNNIATVQSGAGIVYDSITHEEIEESKNKASAVLQSIAQTHYLDVGE</sequence>
<comment type="catalytic activity">
    <reaction evidence="13 14">
        <text>chorismate + L-glutamine = anthranilate + pyruvate + L-glutamate + H(+)</text>
        <dbReference type="Rhea" id="RHEA:21732"/>
        <dbReference type="ChEBI" id="CHEBI:15361"/>
        <dbReference type="ChEBI" id="CHEBI:15378"/>
        <dbReference type="ChEBI" id="CHEBI:16567"/>
        <dbReference type="ChEBI" id="CHEBI:29748"/>
        <dbReference type="ChEBI" id="CHEBI:29985"/>
        <dbReference type="ChEBI" id="CHEBI:58359"/>
        <dbReference type="EC" id="4.1.3.27"/>
    </reaction>
</comment>
<keyword evidence="8 14" id="KW-0822">Tryptophan biosynthesis</keyword>
<dbReference type="GO" id="GO:0004049">
    <property type="term" value="F:anthranilate synthase activity"/>
    <property type="evidence" value="ECO:0007669"/>
    <property type="project" value="UniProtKB-EC"/>
</dbReference>
<evidence type="ECO:0000256" key="8">
    <source>
        <dbReference type="ARBA" id="ARBA00022822"/>
    </source>
</evidence>
<comment type="cofactor">
    <cofactor evidence="16">
        <name>Mg(2+)</name>
        <dbReference type="ChEBI" id="CHEBI:18420"/>
    </cofactor>
    <text evidence="16">Binds 1 Mg(2+) ion per subunit.</text>
</comment>
<dbReference type="UniPathway" id="UPA00035">
    <property type="reaction ID" value="UER00040"/>
</dbReference>
<dbReference type="NCBIfam" id="TIGR00565">
    <property type="entry name" value="trpE_proteo"/>
    <property type="match status" value="1"/>
</dbReference>
<accession>A0A451DJ51</accession>
<protein>
    <recommendedName>
        <fullName evidence="5 14">Anthranilate synthase component 1</fullName>
        <ecNumber evidence="4 14">4.1.3.27</ecNumber>
    </recommendedName>
</protein>
<feature type="binding site" evidence="16">
    <location>
        <position position="363"/>
    </location>
    <ligand>
        <name>Mg(2+)</name>
        <dbReference type="ChEBI" id="CHEBI:18420"/>
    </ligand>
</feature>
<dbReference type="EMBL" id="LR217734">
    <property type="protein sequence ID" value="VFP86717.1"/>
    <property type="molecule type" value="Genomic_DNA"/>
</dbReference>
<proteinExistence type="inferred from homology"/>
<evidence type="ECO:0000256" key="10">
    <source>
        <dbReference type="ARBA" id="ARBA00023141"/>
    </source>
</evidence>
<evidence type="ECO:0000256" key="7">
    <source>
        <dbReference type="ARBA" id="ARBA00022723"/>
    </source>
</evidence>
<feature type="binding site" evidence="15">
    <location>
        <position position="39"/>
    </location>
    <ligand>
        <name>L-tryptophan</name>
        <dbReference type="ChEBI" id="CHEBI:57912"/>
    </ligand>
</feature>
<dbReference type="EC" id="4.1.3.27" evidence="4 14"/>
<dbReference type="InterPro" id="IPR006805">
    <property type="entry name" value="Anth_synth_I_N"/>
</dbReference>
<dbReference type="Pfam" id="PF00425">
    <property type="entry name" value="Chorismate_bind"/>
    <property type="match status" value="1"/>
</dbReference>
<dbReference type="InterPro" id="IPR005257">
    <property type="entry name" value="Anth_synth_I_TrpE"/>
</dbReference>
<feature type="binding site" evidence="16">
    <location>
        <position position="500"/>
    </location>
    <ligand>
        <name>Mg(2+)</name>
        <dbReference type="ChEBI" id="CHEBI:18420"/>
    </ligand>
</feature>
<organism evidence="20 21">
    <name type="scientific">Buchnera aphidicola</name>
    <name type="common">Cinara pseudotaxifoliae</name>
    <dbReference type="NCBI Taxonomy" id="655384"/>
    <lineage>
        <taxon>Bacteria</taxon>
        <taxon>Pseudomonadati</taxon>
        <taxon>Pseudomonadota</taxon>
        <taxon>Gammaproteobacteria</taxon>
        <taxon>Enterobacterales</taxon>
        <taxon>Erwiniaceae</taxon>
        <taxon>Buchnera</taxon>
    </lineage>
</organism>
<keyword evidence="11 14" id="KW-0456">Lyase</keyword>
<keyword evidence="7 16" id="KW-0479">Metal-binding</keyword>
<dbReference type="SUPFAM" id="SSF56322">
    <property type="entry name" value="ADC synthase"/>
    <property type="match status" value="1"/>
</dbReference>
<geneLocation type="plasmid" evidence="20">
    <name>pTrp</name>
</geneLocation>
<dbReference type="RefSeq" id="WP_075475055.1">
    <property type="nucleotide sequence ID" value="NZ_LR217734.1"/>
</dbReference>
<dbReference type="GO" id="GO:0046872">
    <property type="term" value="F:metal ion binding"/>
    <property type="evidence" value="ECO:0007669"/>
    <property type="project" value="UniProtKB-KW"/>
</dbReference>
<evidence type="ECO:0000256" key="12">
    <source>
        <dbReference type="ARBA" id="ARBA00025634"/>
    </source>
</evidence>
<evidence type="ECO:0000313" key="19">
    <source>
        <dbReference type="EMBL" id="VFP86717.1"/>
    </source>
</evidence>
<evidence type="ECO:0000256" key="15">
    <source>
        <dbReference type="PIRSR" id="PIRSR001373-1"/>
    </source>
</evidence>
<comment type="function">
    <text evidence="12">Part of a heterotetrameric complex that catalyzes the two-step biosynthesis of anthranilate, an intermediate in the biosynthesis of L-tryptophan. In the first step, the glutamine-binding beta subunit (TrpG) of anthranilate synthase (AS) provides the glutamine amidotransferase activity which generates ammonia as a substrate that, along with chorismate, is used in the second step, catalyzed by the large alpha subunit of AS (TrpE) to produce anthranilate. In the absence of TrpG, TrpE can synthesize anthranilate directly from chorismate and high concentrations of ammonia.</text>
</comment>
<feature type="binding site" evidence="15">
    <location>
        <begin position="485"/>
        <end position="487"/>
    </location>
    <ligand>
        <name>chorismate</name>
        <dbReference type="ChEBI" id="CHEBI:29748"/>
    </ligand>
</feature>
<feature type="binding site" evidence="15">
    <location>
        <position position="471"/>
    </location>
    <ligand>
        <name>chorismate</name>
        <dbReference type="ChEBI" id="CHEBI:29748"/>
    </ligand>
</feature>
<dbReference type="PRINTS" id="PR00095">
    <property type="entry name" value="ANTSNTHASEI"/>
</dbReference>
<evidence type="ECO:0000256" key="13">
    <source>
        <dbReference type="ARBA" id="ARBA00047683"/>
    </source>
</evidence>
<feature type="domain" description="Chorismate-utilising enzyme C-terminal" evidence="17">
    <location>
        <begin position="245"/>
        <end position="504"/>
    </location>
</feature>
<evidence type="ECO:0000256" key="2">
    <source>
        <dbReference type="ARBA" id="ARBA00009562"/>
    </source>
</evidence>
<dbReference type="NCBIfam" id="NF010079">
    <property type="entry name" value="PRK13564.1"/>
    <property type="match status" value="1"/>
</dbReference>
<dbReference type="GO" id="GO:0000162">
    <property type="term" value="P:L-tryptophan biosynthetic process"/>
    <property type="evidence" value="ECO:0007669"/>
    <property type="project" value="UniProtKB-UniPathway"/>
</dbReference>
<dbReference type="PANTHER" id="PTHR11236">
    <property type="entry name" value="AMINOBENZOATE/ANTHRANILATE SYNTHASE"/>
    <property type="match status" value="1"/>
</dbReference>
<dbReference type="STRING" id="655384.GCA_900128595_00421"/>
<keyword evidence="6 14" id="KW-0028">Amino-acid biosynthesis</keyword>
<evidence type="ECO:0000313" key="21">
    <source>
        <dbReference type="Proteomes" id="UP000294449"/>
    </source>
</evidence>
<evidence type="ECO:0000259" key="18">
    <source>
        <dbReference type="Pfam" id="PF04715"/>
    </source>
</evidence>
<feature type="domain" description="Anthranilate synthase component I N-terminal" evidence="18">
    <location>
        <begin position="18"/>
        <end position="191"/>
    </location>
</feature>
<dbReference type="InterPro" id="IPR005801">
    <property type="entry name" value="ADC_synthase"/>
</dbReference>
<evidence type="ECO:0000313" key="20">
    <source>
        <dbReference type="EMBL" id="VFP86721.1"/>
    </source>
</evidence>
<evidence type="ECO:0000259" key="17">
    <source>
        <dbReference type="Pfam" id="PF00425"/>
    </source>
</evidence>
<comment type="similarity">
    <text evidence="2 14">Belongs to the anthranilate synthase component I family.</text>
</comment>
<feature type="binding site" evidence="15">
    <location>
        <position position="451"/>
    </location>
    <ligand>
        <name>chorismate</name>
        <dbReference type="ChEBI" id="CHEBI:29748"/>
    </ligand>
</feature>
<feature type="binding site" evidence="15">
    <location>
        <begin position="293"/>
        <end position="295"/>
    </location>
    <ligand>
        <name>L-tryptophan</name>
        <dbReference type="ChEBI" id="CHEBI:57912"/>
    </ligand>
</feature>
<dbReference type="InterPro" id="IPR019999">
    <property type="entry name" value="Anth_synth_I-like"/>
</dbReference>